<evidence type="ECO:0000256" key="1">
    <source>
        <dbReference type="SAM" id="MobiDB-lite"/>
    </source>
</evidence>
<keyword evidence="3" id="KW-1185">Reference proteome</keyword>
<dbReference type="Proteomes" id="UP001596058">
    <property type="component" value="Unassembled WGS sequence"/>
</dbReference>
<name>A0ABW1D878_9ACTN</name>
<feature type="region of interest" description="Disordered" evidence="1">
    <location>
        <begin position="68"/>
        <end position="91"/>
    </location>
</feature>
<reference evidence="3" key="1">
    <citation type="journal article" date="2019" name="Int. J. Syst. Evol. Microbiol.">
        <title>The Global Catalogue of Microorganisms (GCM) 10K type strain sequencing project: providing services to taxonomists for standard genome sequencing and annotation.</title>
        <authorList>
            <consortium name="The Broad Institute Genomics Platform"/>
            <consortium name="The Broad Institute Genome Sequencing Center for Infectious Disease"/>
            <person name="Wu L."/>
            <person name="Ma J."/>
        </authorList>
    </citation>
    <scope>NUCLEOTIDE SEQUENCE [LARGE SCALE GENOMIC DNA]</scope>
    <source>
        <strain evidence="3">CCUG 53903</strain>
    </source>
</reference>
<comment type="caution">
    <text evidence="2">The sequence shown here is derived from an EMBL/GenBank/DDBJ whole genome shotgun (WGS) entry which is preliminary data.</text>
</comment>
<organism evidence="2 3">
    <name type="scientific">Nonomuraea insulae</name>
    <dbReference type="NCBI Taxonomy" id="1616787"/>
    <lineage>
        <taxon>Bacteria</taxon>
        <taxon>Bacillati</taxon>
        <taxon>Actinomycetota</taxon>
        <taxon>Actinomycetes</taxon>
        <taxon>Streptosporangiales</taxon>
        <taxon>Streptosporangiaceae</taxon>
        <taxon>Nonomuraea</taxon>
    </lineage>
</organism>
<accession>A0ABW1D878</accession>
<gene>
    <name evidence="2" type="ORF">ACFPZ3_59955</name>
</gene>
<dbReference type="EMBL" id="JBHSPA010000105">
    <property type="protein sequence ID" value="MFC5833989.1"/>
    <property type="molecule type" value="Genomic_DNA"/>
</dbReference>
<evidence type="ECO:0000313" key="2">
    <source>
        <dbReference type="EMBL" id="MFC5833989.1"/>
    </source>
</evidence>
<sequence>MPSRKDELAERRFAKLVDQLKARMAACLIYRAFYGQLILTHAAVAELGELAEIRRAARAAGWQLGWRFGPTPPTRERSSSSTTASRPRRYGVAIDSVCRRHGMG</sequence>
<evidence type="ECO:0000313" key="3">
    <source>
        <dbReference type="Proteomes" id="UP001596058"/>
    </source>
</evidence>
<proteinExistence type="predicted"/>
<dbReference type="RefSeq" id="WP_379523408.1">
    <property type="nucleotide sequence ID" value="NZ_JBHSPA010000105.1"/>
</dbReference>
<protein>
    <submittedName>
        <fullName evidence="2">Uncharacterized protein</fullName>
    </submittedName>
</protein>